<dbReference type="SUPFAM" id="SSF109604">
    <property type="entry name" value="HD-domain/PDEase-like"/>
    <property type="match status" value="1"/>
</dbReference>
<dbReference type="InterPro" id="IPR003607">
    <property type="entry name" value="HD/PDEase_dom"/>
</dbReference>
<name>A0A177MYC7_9GAMM</name>
<dbReference type="InterPro" id="IPR037522">
    <property type="entry name" value="HD_GYP_dom"/>
</dbReference>
<dbReference type="OrthoDB" id="9802066at2"/>
<feature type="domain" description="HD-GYP" evidence="1">
    <location>
        <begin position="129"/>
        <end position="325"/>
    </location>
</feature>
<dbReference type="Pfam" id="PF11871">
    <property type="entry name" value="DUF3391"/>
    <property type="match status" value="1"/>
</dbReference>
<dbReference type="PROSITE" id="PS51832">
    <property type="entry name" value="HD_GYP"/>
    <property type="match status" value="1"/>
</dbReference>
<dbReference type="GO" id="GO:0008081">
    <property type="term" value="F:phosphoric diester hydrolase activity"/>
    <property type="evidence" value="ECO:0007669"/>
    <property type="project" value="UniProtKB-ARBA"/>
</dbReference>
<dbReference type="AlphaFoldDB" id="A0A177MYC7"/>
<dbReference type="PANTHER" id="PTHR43155:SF2">
    <property type="entry name" value="CYCLIC DI-GMP PHOSPHODIESTERASE PA4108"/>
    <property type="match status" value="1"/>
</dbReference>
<protein>
    <recommendedName>
        <fullName evidence="1">HD-GYP domain-containing protein</fullName>
    </recommendedName>
</protein>
<organism evidence="2 3">
    <name type="scientific">Methylomonas koyamae</name>
    <dbReference type="NCBI Taxonomy" id="702114"/>
    <lineage>
        <taxon>Bacteria</taxon>
        <taxon>Pseudomonadati</taxon>
        <taxon>Pseudomonadota</taxon>
        <taxon>Gammaproteobacteria</taxon>
        <taxon>Methylococcales</taxon>
        <taxon>Methylococcaceae</taxon>
        <taxon>Methylomonas</taxon>
    </lineage>
</organism>
<evidence type="ECO:0000313" key="2">
    <source>
        <dbReference type="EMBL" id="OAI10414.1"/>
    </source>
</evidence>
<evidence type="ECO:0000313" key="3">
    <source>
        <dbReference type="Proteomes" id="UP000077857"/>
    </source>
</evidence>
<dbReference type="Gene3D" id="1.10.3210.10">
    <property type="entry name" value="Hypothetical protein af1432"/>
    <property type="match status" value="1"/>
</dbReference>
<reference evidence="2 3" key="1">
    <citation type="submission" date="2016-03" db="EMBL/GenBank/DDBJ databases">
        <authorList>
            <person name="Ploux O."/>
        </authorList>
    </citation>
    <scope>NUCLEOTIDE SEQUENCE [LARGE SCALE GENOMIC DNA]</scope>
    <source>
        <strain evidence="2 3">R-45378</strain>
    </source>
</reference>
<proteinExistence type="predicted"/>
<dbReference type="SMART" id="SM00471">
    <property type="entry name" value="HDc"/>
    <property type="match status" value="1"/>
</dbReference>
<dbReference type="InterPro" id="IPR021812">
    <property type="entry name" value="DUF3391"/>
</dbReference>
<dbReference type="EMBL" id="LUUJ01000134">
    <property type="protein sequence ID" value="OAI10414.1"/>
    <property type="molecule type" value="Genomic_DNA"/>
</dbReference>
<comment type="caution">
    <text evidence="2">The sequence shown here is derived from an EMBL/GenBank/DDBJ whole genome shotgun (WGS) entry which is preliminary data.</text>
</comment>
<evidence type="ECO:0000259" key="1">
    <source>
        <dbReference type="PROSITE" id="PS51832"/>
    </source>
</evidence>
<dbReference type="PANTHER" id="PTHR43155">
    <property type="entry name" value="CYCLIC DI-GMP PHOSPHODIESTERASE PA4108-RELATED"/>
    <property type="match status" value="1"/>
</dbReference>
<accession>A0A177MYC7</accession>
<gene>
    <name evidence="2" type="ORF">A1507_03750</name>
</gene>
<sequence>MKDKDDGWLRIHVYELRVGMCVCRLEDPRQESPFLFDRIVIENQADIKTLQDLCDYVYIDVKWQKASAGAIPTRGTDSIKHLSFARSFNQTANTFHRTGNLIKTVLDDIRFGNQFSVSAVKQAVAETVDKVMENPDAMLLLTQLKDQDQYTAQHSMNVCVLSILLGRELKLSRDELNKLGFCGLMHDVGKMKIPLEILNKPGRLEDDEMAVMRQHTLHGRNVLMSARNAYPGAVDVAYAHHEHLAGTGYPRGLGKSALSLFTRLVAVVDTYDAITSDRVYQKGKPHLEALGILVKGMNQHYEANFVTQFINCIGFYPQGNLVELSSGEVGIIVEQNRADRLKPKILLIRDHNNQPMAERILDLAVTGTDMNGNRYGIKQVIRPQDYAIDLSQYCRDGKFSQAYPVVS</sequence>
<dbReference type="CDD" id="cd00077">
    <property type="entry name" value="HDc"/>
    <property type="match status" value="1"/>
</dbReference>
<dbReference type="Pfam" id="PF13487">
    <property type="entry name" value="HD_5"/>
    <property type="match status" value="1"/>
</dbReference>
<dbReference type="RefSeq" id="WP_064042587.1">
    <property type="nucleotide sequence ID" value="NZ_LUUJ01000134.1"/>
</dbReference>
<dbReference type="Proteomes" id="UP000077857">
    <property type="component" value="Unassembled WGS sequence"/>
</dbReference>